<dbReference type="AlphaFoldDB" id="A0A074KX40"/>
<evidence type="ECO:0000256" key="7">
    <source>
        <dbReference type="ARBA" id="ARBA00023136"/>
    </source>
</evidence>
<keyword evidence="7 10" id="KW-0472">Membrane</keyword>
<reference evidence="14 15" key="1">
    <citation type="submission" date="2014-04" db="EMBL/GenBank/DDBJ databases">
        <title>Characterization and application of a salt tolerant electro-active bacterium.</title>
        <authorList>
            <person name="Yang L."/>
            <person name="Wei S."/>
            <person name="Tay Q.X.M."/>
        </authorList>
    </citation>
    <scope>NUCLEOTIDE SEQUENCE [LARGE SCALE GENOMIC DNA]</scope>
    <source>
        <strain evidence="14 15">LY1</strain>
    </source>
</reference>
<dbReference type="CDD" id="cd01347">
    <property type="entry name" value="ligand_gated_channel"/>
    <property type="match status" value="1"/>
</dbReference>
<evidence type="ECO:0000259" key="13">
    <source>
        <dbReference type="Pfam" id="PF07715"/>
    </source>
</evidence>
<dbReference type="PROSITE" id="PS52016">
    <property type="entry name" value="TONB_DEPENDENT_REC_3"/>
    <property type="match status" value="1"/>
</dbReference>
<dbReference type="InterPro" id="IPR036942">
    <property type="entry name" value="Beta-barrel_TonB_sf"/>
</dbReference>
<keyword evidence="6 11" id="KW-0798">TonB box</keyword>
<dbReference type="Pfam" id="PF07715">
    <property type="entry name" value="Plug"/>
    <property type="match status" value="1"/>
</dbReference>
<keyword evidence="3 10" id="KW-1134">Transmembrane beta strand</keyword>
<dbReference type="eggNOG" id="COG4771">
    <property type="taxonomic scope" value="Bacteria"/>
</dbReference>
<dbReference type="InterPro" id="IPR000531">
    <property type="entry name" value="Beta-barrel_TonB"/>
</dbReference>
<evidence type="ECO:0000313" key="15">
    <source>
        <dbReference type="Proteomes" id="UP000027821"/>
    </source>
</evidence>
<dbReference type="InterPro" id="IPR012910">
    <property type="entry name" value="Plug_dom"/>
</dbReference>
<evidence type="ECO:0000256" key="6">
    <source>
        <dbReference type="ARBA" id="ARBA00023077"/>
    </source>
</evidence>
<evidence type="ECO:0000256" key="8">
    <source>
        <dbReference type="ARBA" id="ARBA00023170"/>
    </source>
</evidence>
<dbReference type="PANTHER" id="PTHR30069:SF29">
    <property type="entry name" value="HEMOGLOBIN AND HEMOGLOBIN-HAPTOGLOBIN-BINDING PROTEIN 1-RELATED"/>
    <property type="match status" value="1"/>
</dbReference>
<protein>
    <submittedName>
        <fullName evidence="14">TonB-dependent receptor</fullName>
    </submittedName>
</protein>
<evidence type="ECO:0000256" key="3">
    <source>
        <dbReference type="ARBA" id="ARBA00022452"/>
    </source>
</evidence>
<keyword evidence="5" id="KW-0732">Signal</keyword>
<accession>A0A074KX40</accession>
<dbReference type="Pfam" id="PF00593">
    <property type="entry name" value="TonB_dep_Rec_b-barrel"/>
    <property type="match status" value="1"/>
</dbReference>
<dbReference type="InterPro" id="IPR037066">
    <property type="entry name" value="Plug_dom_sf"/>
</dbReference>
<dbReference type="STRING" id="1048983.EL17_19735"/>
<proteinExistence type="inferred from homology"/>
<evidence type="ECO:0000256" key="2">
    <source>
        <dbReference type="ARBA" id="ARBA00022448"/>
    </source>
</evidence>
<evidence type="ECO:0000256" key="9">
    <source>
        <dbReference type="ARBA" id="ARBA00023237"/>
    </source>
</evidence>
<comment type="subcellular location">
    <subcellularLocation>
        <location evidence="1 10">Cell outer membrane</location>
        <topology evidence="1 10">Multi-pass membrane protein</topology>
    </subcellularLocation>
</comment>
<gene>
    <name evidence="14" type="ORF">EL17_19735</name>
</gene>
<evidence type="ECO:0000313" key="14">
    <source>
        <dbReference type="EMBL" id="KEO72143.1"/>
    </source>
</evidence>
<evidence type="ECO:0000256" key="10">
    <source>
        <dbReference type="PROSITE-ProRule" id="PRU01360"/>
    </source>
</evidence>
<dbReference type="OrthoDB" id="1109239at2"/>
<keyword evidence="4 10" id="KW-0812">Transmembrane</keyword>
<dbReference type="PANTHER" id="PTHR30069">
    <property type="entry name" value="TONB-DEPENDENT OUTER MEMBRANE RECEPTOR"/>
    <property type="match status" value="1"/>
</dbReference>
<comment type="caution">
    <text evidence="14">The sequence shown here is derived from an EMBL/GenBank/DDBJ whole genome shotgun (WGS) entry which is preliminary data.</text>
</comment>
<feature type="domain" description="TonB-dependent receptor-like beta-barrel" evidence="12">
    <location>
        <begin position="253"/>
        <end position="742"/>
    </location>
</feature>
<dbReference type="GO" id="GO:0015344">
    <property type="term" value="F:siderophore uptake transmembrane transporter activity"/>
    <property type="evidence" value="ECO:0007669"/>
    <property type="project" value="TreeGrafter"/>
</dbReference>
<keyword evidence="15" id="KW-1185">Reference proteome</keyword>
<dbReference type="Gene3D" id="2.170.130.10">
    <property type="entry name" value="TonB-dependent receptor, plug domain"/>
    <property type="match status" value="1"/>
</dbReference>
<dbReference type="GO" id="GO:0009279">
    <property type="term" value="C:cell outer membrane"/>
    <property type="evidence" value="ECO:0007669"/>
    <property type="project" value="UniProtKB-SubCell"/>
</dbReference>
<dbReference type="Gene3D" id="2.40.170.20">
    <property type="entry name" value="TonB-dependent receptor, beta-barrel domain"/>
    <property type="match status" value="1"/>
</dbReference>
<organism evidence="14 15">
    <name type="scientific">Anditalea andensis</name>
    <dbReference type="NCBI Taxonomy" id="1048983"/>
    <lineage>
        <taxon>Bacteria</taxon>
        <taxon>Pseudomonadati</taxon>
        <taxon>Bacteroidota</taxon>
        <taxon>Cytophagia</taxon>
        <taxon>Cytophagales</taxon>
        <taxon>Cytophagaceae</taxon>
        <taxon>Anditalea</taxon>
    </lineage>
</organism>
<sequence>MKRFGYPVYLLVALLCYLLLYPYPLTALQNDQNVLMVKDTKGRPILHAIVKGPDNFYANANAEGMVFMPDFYEGNEELEIKAMGFETVKFTYQKQAIVILIEKIGNLGEVVVSATRTDRSVEDLPMPVTVINQKQIRETGGMRLSEVLREQTGLQIVSDHGAGIQMQGMSSDYILILLDGEPLIGRTGGTFDLDRLSVSNIEKIEILKGPSSAIYGSEAMAGVINIITKKNLAPKTLNLESRYRSFQTLDLSAEMGLNQNGWNLSGYFNHFTTAGFDLTPDVLGQTGPGFNAQTGQLKVERKLTEKWDLKIFGRYYKEASENVMGVMENANLKPVDMLGNKQELNINPTLSFKPSENMRFTLRGMSSVFSTDMLSRFQEDYSVLDSEDFRQFYHRTEFQGDFSLNEQNLITLGAGHFMETVEATRYEAENRFDAGYLFFQYQWEPTDKWSMVGGLRGDLHSQFGGRLSPKLSGMYRLSDKFSWQTSVGAGFKAPDFRQLLLNFNNAGIGYYVFGSNLVNEGVERLQQLGLVQQILIDPSNFGALEAEKSIAINTGFRWQPVASIMVQGNFFRNDISNLIETAPVARLTSGQNAFSYFNIANVVTQGIELDLNFRITSDLRLAVGYMYLDAKDEDVLKKISNGEIFKRNDQNRTVRVTRSDYGGLFNRSRHSGNFKVNYHESVSQIDVSLRGIYRGPFGFGDRNGNLILDDPSEYAPGITQWNLNLQRSFTNGITVEVGGFNLTNSLNIHDPTNPGRSLYVGLRLPVYNLIHQ</sequence>
<evidence type="ECO:0000256" key="11">
    <source>
        <dbReference type="RuleBase" id="RU003357"/>
    </source>
</evidence>
<feature type="domain" description="TonB-dependent receptor plug" evidence="13">
    <location>
        <begin position="121"/>
        <end position="223"/>
    </location>
</feature>
<evidence type="ECO:0000256" key="4">
    <source>
        <dbReference type="ARBA" id="ARBA00022692"/>
    </source>
</evidence>
<comment type="similarity">
    <text evidence="10 11">Belongs to the TonB-dependent receptor family.</text>
</comment>
<evidence type="ECO:0000256" key="5">
    <source>
        <dbReference type="ARBA" id="ARBA00022729"/>
    </source>
</evidence>
<keyword evidence="9 10" id="KW-0998">Cell outer membrane</keyword>
<keyword evidence="2 10" id="KW-0813">Transport</keyword>
<evidence type="ECO:0000259" key="12">
    <source>
        <dbReference type="Pfam" id="PF00593"/>
    </source>
</evidence>
<dbReference type="GO" id="GO:0044718">
    <property type="term" value="P:siderophore transmembrane transport"/>
    <property type="evidence" value="ECO:0007669"/>
    <property type="project" value="TreeGrafter"/>
</dbReference>
<dbReference type="InterPro" id="IPR039426">
    <property type="entry name" value="TonB-dep_rcpt-like"/>
</dbReference>
<evidence type="ECO:0000256" key="1">
    <source>
        <dbReference type="ARBA" id="ARBA00004571"/>
    </source>
</evidence>
<dbReference type="RefSeq" id="WP_035078688.1">
    <property type="nucleotide sequence ID" value="NZ_JMIH01000028.1"/>
</dbReference>
<dbReference type="SUPFAM" id="SSF56935">
    <property type="entry name" value="Porins"/>
    <property type="match status" value="1"/>
</dbReference>
<dbReference type="EMBL" id="JMIH01000028">
    <property type="protein sequence ID" value="KEO72143.1"/>
    <property type="molecule type" value="Genomic_DNA"/>
</dbReference>
<keyword evidence="8 14" id="KW-0675">Receptor</keyword>
<name>A0A074KX40_9BACT</name>
<dbReference type="Proteomes" id="UP000027821">
    <property type="component" value="Unassembled WGS sequence"/>
</dbReference>